<organism evidence="2 3">
    <name type="scientific">Shewanella avicenniae</name>
    <dbReference type="NCBI Taxonomy" id="2814294"/>
    <lineage>
        <taxon>Bacteria</taxon>
        <taxon>Pseudomonadati</taxon>
        <taxon>Pseudomonadota</taxon>
        <taxon>Gammaproteobacteria</taxon>
        <taxon>Alteromonadales</taxon>
        <taxon>Shewanellaceae</taxon>
        <taxon>Shewanella</taxon>
    </lineage>
</organism>
<feature type="transmembrane region" description="Helical" evidence="1">
    <location>
        <begin position="6"/>
        <end position="27"/>
    </location>
</feature>
<proteinExistence type="predicted"/>
<evidence type="ECO:0000256" key="1">
    <source>
        <dbReference type="SAM" id="Phobius"/>
    </source>
</evidence>
<dbReference type="RefSeq" id="WP_207353549.1">
    <property type="nucleotide sequence ID" value="NZ_CP071503.1"/>
</dbReference>
<evidence type="ECO:0000313" key="2">
    <source>
        <dbReference type="EMBL" id="QSX32304.1"/>
    </source>
</evidence>
<keyword evidence="1" id="KW-0812">Transmembrane</keyword>
<accession>A0ABX7QLP7</accession>
<gene>
    <name evidence="2" type="ORF">JYB87_11010</name>
</gene>
<keyword evidence="3" id="KW-1185">Reference proteome</keyword>
<name>A0ABX7QLP7_9GAMM</name>
<keyword evidence="1" id="KW-1133">Transmembrane helix</keyword>
<reference evidence="2 3" key="1">
    <citation type="submission" date="2021-03" db="EMBL/GenBank/DDBJ databases">
        <title>Novel species identification of genus Shewanella.</title>
        <authorList>
            <person name="Liu G."/>
            <person name="Zhang Q."/>
        </authorList>
    </citation>
    <scope>NUCLEOTIDE SEQUENCE [LARGE SCALE GENOMIC DNA]</scope>
    <source>
        <strain evidence="2 3">FJAT-51800</strain>
    </source>
</reference>
<protein>
    <submittedName>
        <fullName evidence="2">Uncharacterized protein</fullName>
    </submittedName>
</protein>
<dbReference type="EMBL" id="CP071503">
    <property type="protein sequence ID" value="QSX32304.1"/>
    <property type="molecule type" value="Genomic_DNA"/>
</dbReference>
<sequence>MQGKHWQVIKITALALLLIALMVYGFLANEARKEVRFLCGNFSTGVSHTSVIRQLNTANFADYRETASEQGSRIMFSSPINFRYFRCYIELDQYGDVTHADYE</sequence>
<dbReference type="Proteomes" id="UP000662770">
    <property type="component" value="Chromosome"/>
</dbReference>
<keyword evidence="1" id="KW-0472">Membrane</keyword>
<evidence type="ECO:0000313" key="3">
    <source>
        <dbReference type="Proteomes" id="UP000662770"/>
    </source>
</evidence>